<feature type="domain" description="SCP" evidence="1">
    <location>
        <begin position="71"/>
        <end position="232"/>
    </location>
</feature>
<accession>A0A914W1S7</accession>
<reference evidence="3" key="1">
    <citation type="submission" date="2022-11" db="UniProtKB">
        <authorList>
            <consortium name="WormBaseParasite"/>
        </authorList>
    </citation>
    <scope>IDENTIFICATION</scope>
</reference>
<evidence type="ECO:0000313" key="3">
    <source>
        <dbReference type="WBParaSite" id="PSAMB.scaffold3033size19962.g20119.t1"/>
    </source>
</evidence>
<protein>
    <submittedName>
        <fullName evidence="3">SCP domain-containing protein</fullName>
    </submittedName>
</protein>
<dbReference type="PROSITE" id="PS01009">
    <property type="entry name" value="CRISP_1"/>
    <property type="match status" value="1"/>
</dbReference>
<dbReference type="Pfam" id="PF00188">
    <property type="entry name" value="CAP"/>
    <property type="match status" value="1"/>
</dbReference>
<dbReference type="SUPFAM" id="SSF55797">
    <property type="entry name" value="PR-1-like"/>
    <property type="match status" value="1"/>
</dbReference>
<dbReference type="InterPro" id="IPR018244">
    <property type="entry name" value="Allrgn_V5/Tpx1_CS"/>
</dbReference>
<sequence>MIIQRLFVLCACFLAPQHTILMTMNFQIIVGLVVSSSFLSVAFSQNCSTPDICGNDESTSYPEAPIMATLRDREAMVNIHNAFRSKLAKGFQLDRLGRRNPPGRNMYKLAWDNYLEREAQAWSNRCVFQHSSSSQRSGAGENLFAQSGRPMDAYSNFLAAAKSWWSEANTAWTARANNRFTGADMRAGHFTQMAWGKTYKIGCGVSACRGIFGSHVAAYVVCRYVYAGNYMNAPVYEPGRPCTGSSACSTAIASRCEASSGLCVIQRSETRPYVLQENIFAP</sequence>
<dbReference type="InterPro" id="IPR014044">
    <property type="entry name" value="CAP_dom"/>
</dbReference>
<evidence type="ECO:0000313" key="2">
    <source>
        <dbReference type="Proteomes" id="UP000887566"/>
    </source>
</evidence>
<dbReference type="SMART" id="SM00198">
    <property type="entry name" value="SCP"/>
    <property type="match status" value="1"/>
</dbReference>
<dbReference type="InterPro" id="IPR002413">
    <property type="entry name" value="V5_allergen-like"/>
</dbReference>
<name>A0A914W1S7_9BILA</name>
<dbReference type="Gene3D" id="3.40.33.10">
    <property type="entry name" value="CAP"/>
    <property type="match status" value="1"/>
</dbReference>
<dbReference type="GO" id="GO:0005576">
    <property type="term" value="C:extracellular region"/>
    <property type="evidence" value="ECO:0007669"/>
    <property type="project" value="InterPro"/>
</dbReference>
<dbReference type="Proteomes" id="UP000887566">
    <property type="component" value="Unplaced"/>
</dbReference>
<keyword evidence="2" id="KW-1185">Reference proteome</keyword>
<dbReference type="PRINTS" id="PR00838">
    <property type="entry name" value="V5ALLERGEN"/>
</dbReference>
<dbReference type="InterPro" id="IPR001283">
    <property type="entry name" value="CRISP-related"/>
</dbReference>
<organism evidence="2 3">
    <name type="scientific">Plectus sambesii</name>
    <dbReference type="NCBI Taxonomy" id="2011161"/>
    <lineage>
        <taxon>Eukaryota</taxon>
        <taxon>Metazoa</taxon>
        <taxon>Ecdysozoa</taxon>
        <taxon>Nematoda</taxon>
        <taxon>Chromadorea</taxon>
        <taxon>Plectida</taxon>
        <taxon>Plectina</taxon>
        <taxon>Plectoidea</taxon>
        <taxon>Plectidae</taxon>
        <taxon>Plectus</taxon>
    </lineage>
</organism>
<dbReference type="WBParaSite" id="PSAMB.scaffold3033size19962.g20119.t1">
    <property type="protein sequence ID" value="PSAMB.scaffold3033size19962.g20119.t1"/>
    <property type="gene ID" value="PSAMB.scaffold3033size19962.g20119"/>
</dbReference>
<dbReference type="AlphaFoldDB" id="A0A914W1S7"/>
<proteinExistence type="predicted"/>
<dbReference type="PRINTS" id="PR00837">
    <property type="entry name" value="V5TPXLIKE"/>
</dbReference>
<dbReference type="CDD" id="cd05380">
    <property type="entry name" value="CAP_euk"/>
    <property type="match status" value="1"/>
</dbReference>
<dbReference type="InterPro" id="IPR035940">
    <property type="entry name" value="CAP_sf"/>
</dbReference>
<dbReference type="PANTHER" id="PTHR10334">
    <property type="entry name" value="CYSTEINE-RICH SECRETORY PROTEIN-RELATED"/>
    <property type="match status" value="1"/>
</dbReference>
<evidence type="ECO:0000259" key="1">
    <source>
        <dbReference type="SMART" id="SM00198"/>
    </source>
</evidence>